<comment type="caution">
    <text evidence="1">The sequence shown here is derived from an EMBL/GenBank/DDBJ whole genome shotgun (WGS) entry which is preliminary data.</text>
</comment>
<accession>A0ABS7G3F2</accession>
<gene>
    <name evidence="1" type="ORF">K1Y72_33160</name>
</gene>
<dbReference type="RefSeq" id="WP_220170487.1">
    <property type="nucleotide sequence ID" value="NZ_JAIBOA010000032.1"/>
</dbReference>
<evidence type="ECO:0000313" key="2">
    <source>
        <dbReference type="Proteomes" id="UP000774570"/>
    </source>
</evidence>
<dbReference type="EMBL" id="JAIBOA010000032">
    <property type="protein sequence ID" value="MBW8487248.1"/>
    <property type="molecule type" value="Genomic_DNA"/>
</dbReference>
<keyword evidence="2" id="KW-1185">Reference proteome</keyword>
<reference evidence="1 2" key="1">
    <citation type="submission" date="2021-07" db="EMBL/GenBank/DDBJ databases">
        <title>Actinomadura sp. PM05-2 isolated from lichen.</title>
        <authorList>
            <person name="Somphong A."/>
            <person name="Phongsopitanun W."/>
            <person name="Tanasupawat S."/>
            <person name="Peongsungnone V."/>
        </authorList>
    </citation>
    <scope>NUCLEOTIDE SEQUENCE [LARGE SCALE GENOMIC DNA]</scope>
    <source>
        <strain evidence="1 2">PM05-2</strain>
    </source>
</reference>
<name>A0ABS7G3F2_9ACTN</name>
<evidence type="ECO:0000313" key="1">
    <source>
        <dbReference type="EMBL" id="MBW8487248.1"/>
    </source>
</evidence>
<evidence type="ECO:0008006" key="3">
    <source>
        <dbReference type="Google" id="ProtNLM"/>
    </source>
</evidence>
<dbReference type="Proteomes" id="UP000774570">
    <property type="component" value="Unassembled WGS sequence"/>
</dbReference>
<organism evidence="1 2">
    <name type="scientific">Actinomadura parmotrematis</name>
    <dbReference type="NCBI Taxonomy" id="2864039"/>
    <lineage>
        <taxon>Bacteria</taxon>
        <taxon>Bacillati</taxon>
        <taxon>Actinomycetota</taxon>
        <taxon>Actinomycetes</taxon>
        <taxon>Streptosporangiales</taxon>
        <taxon>Thermomonosporaceae</taxon>
        <taxon>Actinomadura</taxon>
    </lineage>
</organism>
<sequence length="105" mass="11517">MSALVLRFPAPEPTPRFWYRCRDCGHSRPLPWRAWPCRETTLAAVRCGSCASPRITAHDTATRATVRLPRPLVVPPVRYRCGDCGTTGLTSDCLTCPACLGAGFI</sequence>
<proteinExistence type="predicted"/>
<protein>
    <recommendedName>
        <fullName evidence="3">DZANK-type domain-containing protein</fullName>
    </recommendedName>
</protein>